<dbReference type="Gene3D" id="3.30.40.10">
    <property type="entry name" value="Zinc/RING finger domain, C3HC4 (zinc finger)"/>
    <property type="match status" value="3"/>
</dbReference>
<reference evidence="12" key="1">
    <citation type="submission" date="2024-02" db="UniProtKB">
        <authorList>
            <consortium name="WormBaseParasite"/>
        </authorList>
    </citation>
    <scope>IDENTIFICATION</scope>
</reference>
<dbReference type="PANTHER" id="PTHR10131">
    <property type="entry name" value="TNF RECEPTOR ASSOCIATED FACTOR"/>
    <property type="match status" value="1"/>
</dbReference>
<evidence type="ECO:0000259" key="9">
    <source>
        <dbReference type="PROSITE" id="PS50144"/>
    </source>
</evidence>
<dbReference type="FunFam" id="2.60.210.10:FF:000017">
    <property type="entry name" value="TNF receptor-associated factor"/>
    <property type="match status" value="1"/>
</dbReference>
<dbReference type="InterPro" id="IPR002083">
    <property type="entry name" value="MATH/TRAF_dom"/>
</dbReference>
<dbReference type="Gene3D" id="2.60.210.10">
    <property type="entry name" value="Apoptosis, Tumor Necrosis Factor Receptor Associated Protein 2, Chain A"/>
    <property type="match status" value="1"/>
</dbReference>
<keyword evidence="6 7" id="KW-0862">Zinc</keyword>
<keyword evidence="5 7" id="KW-0863">Zinc-finger</keyword>
<organism evidence="11 12">
    <name type="scientific">Mesorhabditis belari</name>
    <dbReference type="NCBI Taxonomy" id="2138241"/>
    <lineage>
        <taxon>Eukaryota</taxon>
        <taxon>Metazoa</taxon>
        <taxon>Ecdysozoa</taxon>
        <taxon>Nematoda</taxon>
        <taxon>Chromadorea</taxon>
        <taxon>Rhabditida</taxon>
        <taxon>Rhabditina</taxon>
        <taxon>Rhabditomorpha</taxon>
        <taxon>Rhabditoidea</taxon>
        <taxon>Rhabditidae</taxon>
        <taxon>Mesorhabditinae</taxon>
        <taxon>Mesorhabditis</taxon>
    </lineage>
</organism>
<dbReference type="Proteomes" id="UP000887575">
    <property type="component" value="Unassembled WGS sequence"/>
</dbReference>
<keyword evidence="3 7" id="KW-0479">Metal-binding</keyword>
<dbReference type="InterPro" id="IPR001293">
    <property type="entry name" value="Znf_TRAF"/>
</dbReference>
<evidence type="ECO:0000313" key="11">
    <source>
        <dbReference type="Proteomes" id="UP000887575"/>
    </source>
</evidence>
<dbReference type="InterPro" id="IPR008974">
    <property type="entry name" value="TRAF-like"/>
</dbReference>
<evidence type="ECO:0000259" key="8">
    <source>
        <dbReference type="PROSITE" id="PS50089"/>
    </source>
</evidence>
<dbReference type="SMART" id="SM00061">
    <property type="entry name" value="MATH"/>
    <property type="match status" value="1"/>
</dbReference>
<dbReference type="PIRSF" id="PIRSF015614">
    <property type="entry name" value="TRAF"/>
    <property type="match status" value="1"/>
</dbReference>
<evidence type="ECO:0000256" key="1">
    <source>
        <dbReference type="ARBA" id="ARBA00004496"/>
    </source>
</evidence>
<evidence type="ECO:0000256" key="4">
    <source>
        <dbReference type="ARBA" id="ARBA00022737"/>
    </source>
</evidence>
<dbReference type="Pfam" id="PF21355">
    <property type="entry name" value="TRAF-mep_MATH"/>
    <property type="match status" value="1"/>
</dbReference>
<dbReference type="CDD" id="cd00270">
    <property type="entry name" value="MATH_TRAF_C"/>
    <property type="match status" value="1"/>
</dbReference>
<dbReference type="InterPro" id="IPR012227">
    <property type="entry name" value="TNF_rcpt-assoc_TRAF_met"/>
</dbReference>
<dbReference type="PROSITE" id="PS50144">
    <property type="entry name" value="MATH"/>
    <property type="match status" value="1"/>
</dbReference>
<dbReference type="GO" id="GO:0007165">
    <property type="term" value="P:signal transduction"/>
    <property type="evidence" value="ECO:0007669"/>
    <property type="project" value="InterPro"/>
</dbReference>
<name>A0AAF3ET90_9BILA</name>
<dbReference type="WBParaSite" id="MBELARI_LOCUS17273">
    <property type="protein sequence ID" value="MBELARI_LOCUS17273"/>
    <property type="gene ID" value="MBELARI_LOCUS17273"/>
</dbReference>
<dbReference type="InterPro" id="IPR017907">
    <property type="entry name" value="Znf_RING_CS"/>
</dbReference>
<dbReference type="AlphaFoldDB" id="A0AAF3ET90"/>
<evidence type="ECO:0000256" key="3">
    <source>
        <dbReference type="ARBA" id="ARBA00022723"/>
    </source>
</evidence>
<dbReference type="InterPro" id="IPR049342">
    <property type="entry name" value="TRAF1-6_MATH_dom"/>
</dbReference>
<dbReference type="PANTHER" id="PTHR10131:SF151">
    <property type="entry name" value="TNF RECEPTOR ASSOCIATED FACTOR (TRAF) HOMOLOG"/>
    <property type="match status" value="1"/>
</dbReference>
<keyword evidence="4" id="KW-0677">Repeat</keyword>
<dbReference type="PROSITE" id="PS50145">
    <property type="entry name" value="ZF_TRAF"/>
    <property type="match status" value="2"/>
</dbReference>
<feature type="zinc finger region" description="TRAF-type" evidence="7">
    <location>
        <begin position="142"/>
        <end position="193"/>
    </location>
</feature>
<comment type="subcellular location">
    <subcellularLocation>
        <location evidence="1">Cytoplasm</location>
    </subcellularLocation>
</comment>
<evidence type="ECO:0000256" key="5">
    <source>
        <dbReference type="ARBA" id="ARBA00022771"/>
    </source>
</evidence>
<protein>
    <submittedName>
        <fullName evidence="12">TNF receptor-associated factor</fullName>
    </submittedName>
</protein>
<feature type="domain" description="TRAF-type" evidence="10">
    <location>
        <begin position="195"/>
        <end position="252"/>
    </location>
</feature>
<dbReference type="Pfam" id="PF02176">
    <property type="entry name" value="zf-TRAF"/>
    <property type="match status" value="1"/>
</dbReference>
<dbReference type="GO" id="GO:0042981">
    <property type="term" value="P:regulation of apoptotic process"/>
    <property type="evidence" value="ECO:0007669"/>
    <property type="project" value="InterPro"/>
</dbReference>
<dbReference type="PROSITE" id="PS00518">
    <property type="entry name" value="ZF_RING_1"/>
    <property type="match status" value="1"/>
</dbReference>
<dbReference type="GO" id="GO:0043122">
    <property type="term" value="P:regulation of canonical NF-kappaB signal transduction"/>
    <property type="evidence" value="ECO:0007669"/>
    <property type="project" value="TreeGrafter"/>
</dbReference>
<feature type="zinc finger region" description="TRAF-type" evidence="7">
    <location>
        <begin position="195"/>
        <end position="252"/>
    </location>
</feature>
<proteinExistence type="predicted"/>
<evidence type="ECO:0000256" key="2">
    <source>
        <dbReference type="ARBA" id="ARBA00022490"/>
    </source>
</evidence>
<dbReference type="InterPro" id="IPR001841">
    <property type="entry name" value="Znf_RING"/>
</dbReference>
<dbReference type="InterPro" id="IPR013083">
    <property type="entry name" value="Znf_RING/FYVE/PHD"/>
</dbReference>
<keyword evidence="2" id="KW-0963">Cytoplasm</keyword>
<dbReference type="GO" id="GO:0008270">
    <property type="term" value="F:zinc ion binding"/>
    <property type="evidence" value="ECO:0007669"/>
    <property type="project" value="UniProtKB-KW"/>
</dbReference>
<dbReference type="SUPFAM" id="SSF49599">
    <property type="entry name" value="TRAF domain-like"/>
    <property type="match status" value="3"/>
</dbReference>
<evidence type="ECO:0000259" key="10">
    <source>
        <dbReference type="PROSITE" id="PS50145"/>
    </source>
</evidence>
<sequence>MLPPHPISSSGAAVIDIPLTPMTLSRTPIALIDGDPSQTKDLIDGEVNNVDIVFDKELPDELACPCCEQALRLATKAPCGHLYCQECLNGLKNCMVCNAEIPIGSGKLEKNTMRKIQALGVLCSWQDQGCSWRGVLKDLEKHALGCEYREIVCKQGCGQIYAKKNEELHLLEECGRRGVICPDCNKEIPAKAIDVHNKFCGMAIINCPNQCGLENVTRDLAHAHLPLCPKRGNGCPFGEFGCDYAGEKRALQKHISEEPIRHLTYLCDGVVELKMLLTHMQSQMETMTKAMQDLQIKSNILEKLYGSQLVWRIDNFRQKQNEARSGAKSTIFSTPFMSGRHGYKMICSVCPYGDGAARGQYFSIYVAIMRGEFDALLPWPFTHKVTFTLMDQTRINGKANNKTYVVKPITSRENKVFLERPVSERNAAFGAQKFCDLSQLESFIVDDTIFIKVNIDLETERG</sequence>
<evidence type="ECO:0000256" key="7">
    <source>
        <dbReference type="PROSITE-ProRule" id="PRU00207"/>
    </source>
</evidence>
<dbReference type="PROSITE" id="PS50089">
    <property type="entry name" value="ZF_RING_2"/>
    <property type="match status" value="1"/>
</dbReference>
<dbReference type="SUPFAM" id="SSF57850">
    <property type="entry name" value="RING/U-box"/>
    <property type="match status" value="1"/>
</dbReference>
<dbReference type="GO" id="GO:0005737">
    <property type="term" value="C:cytoplasm"/>
    <property type="evidence" value="ECO:0007669"/>
    <property type="project" value="UniProtKB-SubCell"/>
</dbReference>
<feature type="domain" description="RING-type" evidence="8">
    <location>
        <begin position="64"/>
        <end position="98"/>
    </location>
</feature>
<accession>A0AAF3ET90</accession>
<feature type="domain" description="MATH" evidence="9">
    <location>
        <begin position="306"/>
        <end position="455"/>
    </location>
</feature>
<feature type="domain" description="TRAF-type" evidence="10">
    <location>
        <begin position="142"/>
        <end position="193"/>
    </location>
</feature>
<evidence type="ECO:0000313" key="12">
    <source>
        <dbReference type="WBParaSite" id="MBELARI_LOCUS17273"/>
    </source>
</evidence>
<keyword evidence="11" id="KW-1185">Reference proteome</keyword>
<evidence type="ECO:0000256" key="6">
    <source>
        <dbReference type="ARBA" id="ARBA00022833"/>
    </source>
</evidence>